<evidence type="ECO:0000256" key="4">
    <source>
        <dbReference type="RuleBase" id="RU003445"/>
    </source>
</evidence>
<comment type="caution">
    <text evidence="5">The sequence shown here is derived from an EMBL/GenBank/DDBJ whole genome shotgun (WGS) entry which is preliminary data.</text>
</comment>
<name>A0A8H7V629_9FUNG</name>
<sequence>MPKQVLDIKNFLEITRRKDASSARVKKNGEQYKFKVRCSRYLYTLVVNDRQKALKLKQSLPPDKQIQESKVLNAELSHLKPTTALYERQVPSSNIFFLAKDNEAVKAKSLSFQKELEKQLT</sequence>
<evidence type="ECO:0000313" key="6">
    <source>
        <dbReference type="Proteomes" id="UP000650833"/>
    </source>
</evidence>
<evidence type="ECO:0000256" key="3">
    <source>
        <dbReference type="ARBA" id="ARBA00023274"/>
    </source>
</evidence>
<comment type="similarity">
    <text evidence="1 4">Belongs to the eukaryotic ribosomal protein eL38 family.</text>
</comment>
<dbReference type="Pfam" id="PF01781">
    <property type="entry name" value="Ribosomal_L38e"/>
    <property type="match status" value="1"/>
</dbReference>
<evidence type="ECO:0000256" key="2">
    <source>
        <dbReference type="ARBA" id="ARBA00022980"/>
    </source>
</evidence>
<reference evidence="5" key="1">
    <citation type="submission" date="2020-12" db="EMBL/GenBank/DDBJ databases">
        <title>Metabolic potential, ecology and presence of endohyphal bacteria is reflected in genomic diversity of Mucoromycotina.</title>
        <authorList>
            <person name="Muszewska A."/>
            <person name="Okrasinska A."/>
            <person name="Steczkiewicz K."/>
            <person name="Drgas O."/>
            <person name="Orlowska M."/>
            <person name="Perlinska-Lenart U."/>
            <person name="Aleksandrzak-Piekarczyk T."/>
            <person name="Szatraj K."/>
            <person name="Zielenkiewicz U."/>
            <person name="Pilsyk S."/>
            <person name="Malc E."/>
            <person name="Mieczkowski P."/>
            <person name="Kruszewska J.S."/>
            <person name="Biernat P."/>
            <person name="Pawlowska J."/>
        </authorList>
    </citation>
    <scope>NUCLEOTIDE SEQUENCE</scope>
    <source>
        <strain evidence="5">CBS 226.32</strain>
    </source>
</reference>
<evidence type="ECO:0000256" key="1">
    <source>
        <dbReference type="ARBA" id="ARBA00007803"/>
    </source>
</evidence>
<dbReference type="GO" id="GO:0022618">
    <property type="term" value="P:protein-RNA complex assembly"/>
    <property type="evidence" value="ECO:0007669"/>
    <property type="project" value="TreeGrafter"/>
</dbReference>
<dbReference type="AlphaFoldDB" id="A0A8H7V629"/>
<dbReference type="PANTHER" id="PTHR10965:SF0">
    <property type="entry name" value="LARGE RIBOSOMAL SUBUNIT PROTEIN EL38"/>
    <property type="match status" value="1"/>
</dbReference>
<accession>A0A8H7V629</accession>
<evidence type="ECO:0000313" key="5">
    <source>
        <dbReference type="EMBL" id="KAG2202704.1"/>
    </source>
</evidence>
<gene>
    <name evidence="5" type="ORF">INT46_003998</name>
</gene>
<dbReference type="GO" id="GO:0003735">
    <property type="term" value="F:structural constituent of ribosome"/>
    <property type="evidence" value="ECO:0007669"/>
    <property type="project" value="InterPro"/>
</dbReference>
<dbReference type="Proteomes" id="UP000650833">
    <property type="component" value="Unassembled WGS sequence"/>
</dbReference>
<keyword evidence="3 4" id="KW-0687">Ribonucleoprotein</keyword>
<organism evidence="5 6">
    <name type="scientific">Mucor plumbeus</name>
    <dbReference type="NCBI Taxonomy" id="97098"/>
    <lineage>
        <taxon>Eukaryota</taxon>
        <taxon>Fungi</taxon>
        <taxon>Fungi incertae sedis</taxon>
        <taxon>Mucoromycota</taxon>
        <taxon>Mucoromycotina</taxon>
        <taxon>Mucoromycetes</taxon>
        <taxon>Mucorales</taxon>
        <taxon>Mucorineae</taxon>
        <taxon>Mucoraceae</taxon>
        <taxon>Mucor</taxon>
    </lineage>
</organism>
<dbReference type="PANTHER" id="PTHR10965">
    <property type="entry name" value="60S RIBOSOMAL PROTEIN L38"/>
    <property type="match status" value="1"/>
</dbReference>
<protein>
    <recommendedName>
        <fullName evidence="7">60S ribosomal protein L38</fullName>
    </recommendedName>
</protein>
<dbReference type="OrthoDB" id="2442112at2759"/>
<proteinExistence type="inferred from homology"/>
<dbReference type="GO" id="GO:0022625">
    <property type="term" value="C:cytosolic large ribosomal subunit"/>
    <property type="evidence" value="ECO:0007669"/>
    <property type="project" value="TreeGrafter"/>
</dbReference>
<dbReference type="InterPro" id="IPR038464">
    <property type="entry name" value="Ribosomal_eL38_sf"/>
</dbReference>
<dbReference type="InterPro" id="IPR002675">
    <property type="entry name" value="Ribosomal_eL38"/>
</dbReference>
<dbReference type="FunFam" id="3.30.720.90:FF:000001">
    <property type="entry name" value="60S ribosomal protein L38"/>
    <property type="match status" value="1"/>
</dbReference>
<keyword evidence="6" id="KW-1185">Reference proteome</keyword>
<dbReference type="GO" id="GO:0006412">
    <property type="term" value="P:translation"/>
    <property type="evidence" value="ECO:0007669"/>
    <property type="project" value="InterPro"/>
</dbReference>
<dbReference type="EMBL" id="JAEPRC010000251">
    <property type="protein sequence ID" value="KAG2202704.1"/>
    <property type="molecule type" value="Genomic_DNA"/>
</dbReference>
<evidence type="ECO:0008006" key="7">
    <source>
        <dbReference type="Google" id="ProtNLM"/>
    </source>
</evidence>
<dbReference type="Gene3D" id="3.30.720.90">
    <property type="match status" value="1"/>
</dbReference>
<keyword evidence="2 4" id="KW-0689">Ribosomal protein</keyword>